<evidence type="ECO:0000313" key="3">
    <source>
        <dbReference type="EnsemblFungi" id="PTTG_10955-t43_1-p1"/>
    </source>
</evidence>
<feature type="compositionally biased region" description="Low complexity" evidence="1">
    <location>
        <begin position="159"/>
        <end position="170"/>
    </location>
</feature>
<feature type="compositionally biased region" description="Polar residues" evidence="1">
    <location>
        <begin position="1"/>
        <end position="13"/>
    </location>
</feature>
<name>A0A0C4FCK1_PUCT1</name>
<feature type="region of interest" description="Disordered" evidence="1">
    <location>
        <begin position="157"/>
        <end position="206"/>
    </location>
</feature>
<proteinExistence type="predicted"/>
<sequence length="206" mass="20931">SVLTPSRPNSAGSPSALAGKRVPSSVSSGPPILPGASHSKVGSPLKQGHLAADPAIPSKFTEPGKVSSIFTPPRRFAPPRPVATPAAQGRSGPQPGIQNTALSKPLATSAGGRATATATHPTTPTPAVRDTAPAWEAALVPEAEKLESLALDQEVEFVSPATRAPSPTSSIELMSPPEGRDAGVHRSPARKVPRGQADGIAHTISR</sequence>
<organism evidence="3 4">
    <name type="scientific">Puccinia triticina (isolate 1-1 / race 1 (BBBD))</name>
    <name type="common">Brown leaf rust fungus</name>
    <dbReference type="NCBI Taxonomy" id="630390"/>
    <lineage>
        <taxon>Eukaryota</taxon>
        <taxon>Fungi</taxon>
        <taxon>Dikarya</taxon>
        <taxon>Basidiomycota</taxon>
        <taxon>Pucciniomycotina</taxon>
        <taxon>Pucciniomycetes</taxon>
        <taxon>Pucciniales</taxon>
        <taxon>Pucciniaceae</taxon>
        <taxon>Puccinia</taxon>
    </lineage>
</organism>
<evidence type="ECO:0000313" key="4">
    <source>
        <dbReference type="Proteomes" id="UP000005240"/>
    </source>
</evidence>
<feature type="compositionally biased region" description="Low complexity" evidence="1">
    <location>
        <begin position="107"/>
        <end position="127"/>
    </location>
</feature>
<feature type="region of interest" description="Disordered" evidence="1">
    <location>
        <begin position="1"/>
        <end position="133"/>
    </location>
</feature>
<dbReference type="Proteomes" id="UP000005240">
    <property type="component" value="Unassembled WGS sequence"/>
</dbReference>
<evidence type="ECO:0000313" key="2">
    <source>
        <dbReference type="EMBL" id="OAV88170.1"/>
    </source>
</evidence>
<accession>A0A0C4FCK1</accession>
<reference evidence="3 4" key="3">
    <citation type="journal article" date="2017" name="G3 (Bethesda)">
        <title>Comparative analysis highlights variable genome content of wheat rusts and divergence of the mating loci.</title>
        <authorList>
            <person name="Cuomo C.A."/>
            <person name="Bakkeren G."/>
            <person name="Khalil H.B."/>
            <person name="Panwar V."/>
            <person name="Joly D."/>
            <person name="Linning R."/>
            <person name="Sakthikumar S."/>
            <person name="Song X."/>
            <person name="Adiconis X."/>
            <person name="Fan L."/>
            <person name="Goldberg J.M."/>
            <person name="Levin J.Z."/>
            <person name="Young S."/>
            <person name="Zeng Q."/>
            <person name="Anikster Y."/>
            <person name="Bruce M."/>
            <person name="Wang M."/>
            <person name="Yin C."/>
            <person name="McCallum B."/>
            <person name="Szabo L.J."/>
            <person name="Hulbert S."/>
            <person name="Chen X."/>
            <person name="Fellers J.P."/>
        </authorList>
    </citation>
    <scope>NUCLEOTIDE SEQUENCE</scope>
    <source>
        <strain evidence="4">Isolate 1-1 / race 1 (BBBD)</strain>
        <strain evidence="3">isolate 1-1 / race 1 (BBBD)</strain>
    </source>
</reference>
<keyword evidence="4" id="KW-1185">Reference proteome</keyword>
<protein>
    <submittedName>
        <fullName evidence="2 3">Uncharacterized protein</fullName>
    </submittedName>
</protein>
<dbReference type="AlphaFoldDB" id="A0A0C4FCK1"/>
<reference evidence="3" key="4">
    <citation type="submission" date="2025-05" db="UniProtKB">
        <authorList>
            <consortium name="EnsemblFungi"/>
        </authorList>
    </citation>
    <scope>IDENTIFICATION</scope>
    <source>
        <strain evidence="3">isolate 1-1 / race 1 (BBBD)</strain>
    </source>
</reference>
<dbReference type="EnsemblFungi" id="PTTG_10955-t43_1">
    <property type="protein sequence ID" value="PTTG_10955-t43_1-p1"/>
    <property type="gene ID" value="PTTG_10955"/>
</dbReference>
<reference evidence="2" key="1">
    <citation type="submission" date="2009-11" db="EMBL/GenBank/DDBJ databases">
        <authorList>
            <consortium name="The Broad Institute Genome Sequencing Platform"/>
            <person name="Ward D."/>
            <person name="Feldgarden M."/>
            <person name="Earl A."/>
            <person name="Young S.K."/>
            <person name="Zeng Q."/>
            <person name="Koehrsen M."/>
            <person name="Alvarado L."/>
            <person name="Berlin A."/>
            <person name="Bochicchio J."/>
            <person name="Borenstein D."/>
            <person name="Chapman S.B."/>
            <person name="Chen Z."/>
            <person name="Engels R."/>
            <person name="Freedman E."/>
            <person name="Gellesch M."/>
            <person name="Goldberg J."/>
            <person name="Griggs A."/>
            <person name="Gujja S."/>
            <person name="Heilman E."/>
            <person name="Heiman D."/>
            <person name="Hepburn T."/>
            <person name="Howarth C."/>
            <person name="Jen D."/>
            <person name="Larson L."/>
            <person name="Lewis B."/>
            <person name="Mehta T."/>
            <person name="Park D."/>
            <person name="Pearson M."/>
            <person name="Roberts A."/>
            <person name="Saif S."/>
            <person name="Shea T."/>
            <person name="Shenoy N."/>
            <person name="Sisk P."/>
            <person name="Stolte C."/>
            <person name="Sykes S."/>
            <person name="Thomson T."/>
            <person name="Walk T."/>
            <person name="White J."/>
            <person name="Yandava C."/>
            <person name="Izard J."/>
            <person name="Baranova O.V."/>
            <person name="Blanton J.M."/>
            <person name="Tanner A.C."/>
            <person name="Dewhirst F.E."/>
            <person name="Haas B."/>
            <person name="Nusbaum C."/>
            <person name="Birren B."/>
        </authorList>
    </citation>
    <scope>NUCLEOTIDE SEQUENCE [LARGE SCALE GENOMIC DNA]</scope>
    <source>
        <strain evidence="2">1-1 BBBD Race 1</strain>
    </source>
</reference>
<dbReference type="VEuPathDB" id="FungiDB:PTTG_10955"/>
<gene>
    <name evidence="2" type="ORF">PTTG_10955</name>
</gene>
<dbReference type="EMBL" id="ADAS02000204">
    <property type="protein sequence ID" value="OAV88170.1"/>
    <property type="molecule type" value="Genomic_DNA"/>
</dbReference>
<evidence type="ECO:0000256" key="1">
    <source>
        <dbReference type="SAM" id="MobiDB-lite"/>
    </source>
</evidence>
<reference evidence="2" key="2">
    <citation type="submission" date="2016-05" db="EMBL/GenBank/DDBJ databases">
        <title>Comparative analysis highlights variable genome content of wheat rusts and divergence of the mating loci.</title>
        <authorList>
            <person name="Cuomo C.A."/>
            <person name="Bakkeren G."/>
            <person name="Szabo L."/>
            <person name="Khalil H."/>
            <person name="Joly D."/>
            <person name="Goldberg J."/>
            <person name="Young S."/>
            <person name="Zeng Q."/>
            <person name="Fellers J."/>
        </authorList>
    </citation>
    <scope>NUCLEOTIDE SEQUENCE [LARGE SCALE GENOMIC DNA]</scope>
    <source>
        <strain evidence="2">1-1 BBBD Race 1</strain>
    </source>
</reference>